<keyword evidence="1" id="KW-0732">Signal</keyword>
<feature type="signal peptide" evidence="1">
    <location>
        <begin position="1"/>
        <end position="20"/>
    </location>
</feature>
<sequence length="58" mass="6308">LPLLCMLGSWGLSLTHFCEVHGPTSILCSQPANRRPSLVLASVIRSHGDGQVESHRSR</sequence>
<feature type="non-terminal residue" evidence="2">
    <location>
        <position position="58"/>
    </location>
</feature>
<evidence type="ECO:0000313" key="2">
    <source>
        <dbReference type="EMBL" id="QSS63507.1"/>
    </source>
</evidence>
<feature type="chain" id="PRO_5034805669" evidence="1">
    <location>
        <begin position="21"/>
        <end position="58"/>
    </location>
</feature>
<proteinExistence type="predicted"/>
<reference evidence="2" key="1">
    <citation type="submission" date="2021-01" db="EMBL/GenBank/DDBJ databases">
        <title>Chromosome-level genome assembly of a human fungal pathogen reveals clustering of transcriptionally co-regulated genes.</title>
        <authorList>
            <person name="Voorhies M."/>
            <person name="Cohen S."/>
            <person name="Shea T.P."/>
            <person name="Petrus S."/>
            <person name="Munoz J.F."/>
            <person name="Poplawski S."/>
            <person name="Goldman W.E."/>
            <person name="Michael T."/>
            <person name="Cuomo C.A."/>
            <person name="Sil A."/>
            <person name="Beyhan S."/>
        </authorList>
    </citation>
    <scope>NUCLEOTIDE SEQUENCE</scope>
    <source>
        <strain evidence="2">WU24</strain>
    </source>
</reference>
<dbReference type="EMBL" id="CP069114">
    <property type="protein sequence ID" value="QSS63507.1"/>
    <property type="molecule type" value="Genomic_DNA"/>
</dbReference>
<evidence type="ECO:0000256" key="1">
    <source>
        <dbReference type="SAM" id="SignalP"/>
    </source>
</evidence>
<dbReference type="AlphaFoldDB" id="A0A8A1MHA3"/>
<gene>
    <name evidence="2" type="ORF">I7I51_00565</name>
</gene>
<dbReference type="Proteomes" id="UP000663671">
    <property type="component" value="Chromosome 1"/>
</dbReference>
<name>A0A8A1MHA3_AJECA</name>
<dbReference type="OrthoDB" id="5599713at2759"/>
<evidence type="ECO:0000313" key="3">
    <source>
        <dbReference type="Proteomes" id="UP000663671"/>
    </source>
</evidence>
<accession>A0A8A1MHA3</accession>
<protein>
    <submittedName>
        <fullName evidence="2">Folliculin</fullName>
    </submittedName>
</protein>
<dbReference type="VEuPathDB" id="FungiDB:I7I51_00565"/>
<organism evidence="2 3">
    <name type="scientific">Ajellomyces capsulatus</name>
    <name type="common">Darling's disease fungus</name>
    <name type="synonym">Histoplasma capsulatum</name>
    <dbReference type="NCBI Taxonomy" id="5037"/>
    <lineage>
        <taxon>Eukaryota</taxon>
        <taxon>Fungi</taxon>
        <taxon>Dikarya</taxon>
        <taxon>Ascomycota</taxon>
        <taxon>Pezizomycotina</taxon>
        <taxon>Eurotiomycetes</taxon>
        <taxon>Eurotiomycetidae</taxon>
        <taxon>Onygenales</taxon>
        <taxon>Ajellomycetaceae</taxon>
        <taxon>Histoplasma</taxon>
    </lineage>
</organism>